<feature type="region of interest" description="Disordered" evidence="7">
    <location>
        <begin position="177"/>
        <end position="200"/>
    </location>
</feature>
<evidence type="ECO:0000313" key="10">
    <source>
        <dbReference type="EMBL" id="MFC1442193.1"/>
    </source>
</evidence>
<feature type="compositionally biased region" description="Low complexity" evidence="7">
    <location>
        <begin position="181"/>
        <end position="199"/>
    </location>
</feature>
<dbReference type="PANTHER" id="PTHR30509:SF9">
    <property type="entry name" value="MULTIDRUG RESISTANCE PROTEIN MDTO"/>
    <property type="match status" value="1"/>
</dbReference>
<gene>
    <name evidence="10" type="ORF">ABUW04_28470</name>
</gene>
<sequence length="484" mass="50734">MLSKSARHELRATAVAMAAVLASYGSTLLLERLAELRIDVVVLSVVLSLTLSRTQRGAPAADRLLGLVLLPVAAFAAEGVGTLVARHPDAGDALFVLCVCATVWIRRFGPHAARIGTVAVLPLVSILVLQGPVGAPTGVAHAGWVALVALIVAGWVLVVQVGAWRIGLGERAWPARRPEPARQSAPQTAPQPAPGTAGARRLRPSTRMALQMATALGAAFVVGRYAYTAHWTWVVLTAFIVCSGARGRADVVHKGVLRGAGAALGTLVATWIAGDFGPGDRTPVVLIFVVLALATWLRKTSYAFWAAGVTSVLSLLYGYFGESAPALLRTRLLEILIGAALGIAASWLVLPVRTSQVLRRRTADALAALSELLRTLAAEGPPQPGLLARRQAGFEHSVAQLDQLAPALEAKRFLERRLLPAPYQADAVDAVRRCVAPTRALVAFAAAGDPAQPAQLAAAFGEIDGELRRLSAFFGPVPAAPAGR</sequence>
<comment type="subcellular location">
    <subcellularLocation>
        <location evidence="1">Cell membrane</location>
        <topology evidence="1">Multi-pass membrane protein</topology>
    </subcellularLocation>
</comment>
<evidence type="ECO:0000256" key="5">
    <source>
        <dbReference type="ARBA" id="ARBA00023136"/>
    </source>
</evidence>
<feature type="domain" description="Integral membrane bound transporter" evidence="9">
    <location>
        <begin position="219"/>
        <end position="344"/>
    </location>
</feature>
<name>A0ABV6XVA0_9ACTN</name>
<evidence type="ECO:0000256" key="4">
    <source>
        <dbReference type="ARBA" id="ARBA00022989"/>
    </source>
</evidence>
<dbReference type="RefSeq" id="WP_380567197.1">
    <property type="nucleotide sequence ID" value="NZ_JBEUKS010000011.1"/>
</dbReference>
<protein>
    <submittedName>
        <fullName evidence="10">FUSC family protein</fullName>
    </submittedName>
</protein>
<feature type="transmembrane region" description="Helical" evidence="8">
    <location>
        <begin position="112"/>
        <end position="130"/>
    </location>
</feature>
<keyword evidence="3 8" id="KW-0812">Transmembrane</keyword>
<feature type="transmembrane region" description="Helical" evidence="8">
    <location>
        <begin position="280"/>
        <end position="297"/>
    </location>
</feature>
<dbReference type="EMBL" id="JBEUKS010000011">
    <property type="protein sequence ID" value="MFC1442193.1"/>
    <property type="molecule type" value="Genomic_DNA"/>
</dbReference>
<keyword evidence="2" id="KW-1003">Cell membrane</keyword>
<evidence type="ECO:0000313" key="11">
    <source>
        <dbReference type="Proteomes" id="UP001592581"/>
    </source>
</evidence>
<evidence type="ECO:0000259" key="9">
    <source>
        <dbReference type="Pfam" id="PF13515"/>
    </source>
</evidence>
<dbReference type="Pfam" id="PF13515">
    <property type="entry name" value="FUSC_2"/>
    <property type="match status" value="1"/>
</dbReference>
<evidence type="ECO:0000256" key="7">
    <source>
        <dbReference type="SAM" id="MobiDB-lite"/>
    </source>
</evidence>
<comment type="similarity">
    <text evidence="6">Belongs to the YccS/YhfK family.</text>
</comment>
<dbReference type="InterPro" id="IPR049453">
    <property type="entry name" value="Memb_transporter_dom"/>
</dbReference>
<feature type="transmembrane region" description="Helical" evidence="8">
    <location>
        <begin position="64"/>
        <end position="84"/>
    </location>
</feature>
<evidence type="ECO:0000256" key="2">
    <source>
        <dbReference type="ARBA" id="ARBA00022475"/>
    </source>
</evidence>
<reference evidence="10 11" key="1">
    <citation type="submission" date="2024-06" db="EMBL/GenBank/DDBJ databases">
        <authorList>
            <person name="Lee S.D."/>
        </authorList>
    </citation>
    <scope>NUCLEOTIDE SEQUENCE [LARGE SCALE GENOMIC DNA]</scope>
    <source>
        <strain evidence="10 11">N1-10</strain>
    </source>
</reference>
<accession>A0ABV6XVA0</accession>
<organism evidence="10 11">
    <name type="scientific">Streptacidiphilus jeojiensis</name>
    <dbReference type="NCBI Taxonomy" id="3229225"/>
    <lineage>
        <taxon>Bacteria</taxon>
        <taxon>Bacillati</taxon>
        <taxon>Actinomycetota</taxon>
        <taxon>Actinomycetes</taxon>
        <taxon>Kitasatosporales</taxon>
        <taxon>Streptomycetaceae</taxon>
        <taxon>Streptacidiphilus</taxon>
    </lineage>
</organism>
<keyword evidence="11" id="KW-1185">Reference proteome</keyword>
<evidence type="ECO:0000256" key="1">
    <source>
        <dbReference type="ARBA" id="ARBA00004651"/>
    </source>
</evidence>
<dbReference type="PANTHER" id="PTHR30509">
    <property type="entry name" value="P-HYDROXYBENZOIC ACID EFFLUX PUMP SUBUNIT-RELATED"/>
    <property type="match status" value="1"/>
</dbReference>
<keyword evidence="4 8" id="KW-1133">Transmembrane helix</keyword>
<dbReference type="Proteomes" id="UP001592581">
    <property type="component" value="Unassembled WGS sequence"/>
</dbReference>
<feature type="transmembrane region" description="Helical" evidence="8">
    <location>
        <begin position="256"/>
        <end position="274"/>
    </location>
</feature>
<evidence type="ECO:0000256" key="8">
    <source>
        <dbReference type="SAM" id="Phobius"/>
    </source>
</evidence>
<keyword evidence="5 8" id="KW-0472">Membrane</keyword>
<comment type="caution">
    <text evidence="10">The sequence shown here is derived from an EMBL/GenBank/DDBJ whole genome shotgun (WGS) entry which is preliminary data.</text>
</comment>
<evidence type="ECO:0000256" key="6">
    <source>
        <dbReference type="ARBA" id="ARBA00043993"/>
    </source>
</evidence>
<evidence type="ECO:0000256" key="3">
    <source>
        <dbReference type="ARBA" id="ARBA00022692"/>
    </source>
</evidence>
<proteinExistence type="inferred from homology"/>
<feature type="transmembrane region" description="Helical" evidence="8">
    <location>
        <begin position="332"/>
        <end position="352"/>
    </location>
</feature>
<feature type="transmembrane region" description="Helical" evidence="8">
    <location>
        <begin position="302"/>
        <end position="320"/>
    </location>
</feature>
<feature type="transmembrane region" description="Helical" evidence="8">
    <location>
        <begin position="142"/>
        <end position="167"/>
    </location>
</feature>